<dbReference type="EnsemblMetazoa" id="Aqu2.1.26298_001">
    <property type="protein sequence ID" value="Aqu2.1.26298_001"/>
    <property type="gene ID" value="Aqu2.1.26298"/>
</dbReference>
<evidence type="ECO:0000313" key="1">
    <source>
        <dbReference type="EnsemblMetazoa" id="Aqu2.1.26298_001"/>
    </source>
</evidence>
<name>A0A1X7UFR2_AMPQE</name>
<evidence type="ECO:0008006" key="2">
    <source>
        <dbReference type="Google" id="ProtNLM"/>
    </source>
</evidence>
<proteinExistence type="predicted"/>
<organism evidence="1">
    <name type="scientific">Amphimedon queenslandica</name>
    <name type="common">Sponge</name>
    <dbReference type="NCBI Taxonomy" id="400682"/>
    <lineage>
        <taxon>Eukaryota</taxon>
        <taxon>Metazoa</taxon>
        <taxon>Porifera</taxon>
        <taxon>Demospongiae</taxon>
        <taxon>Heteroscleromorpha</taxon>
        <taxon>Haplosclerida</taxon>
        <taxon>Niphatidae</taxon>
        <taxon>Amphimedon</taxon>
    </lineage>
</organism>
<dbReference type="OrthoDB" id="8118845at2759"/>
<dbReference type="InParanoid" id="A0A1X7UFR2"/>
<protein>
    <recommendedName>
        <fullName evidence="2">Reverse transcriptase domain-containing protein</fullName>
    </recommendedName>
</protein>
<sequence length="543" mass="60365">MIVKGSSDIISSGEGIIQGDPLSMFLYAVGSLLLINALKLSHHQSTQVWYADDASAIGDLSPIRSWFDSLLILGPKFGYFPEPQKSCLVVKECILPQANQLFNDFDIKITTSSRFLGGVVGDSSGQRSYVKNKVQGWINLVKELSNIANTQPQAAFSAFTKSLQHEWTFLQRVTKDCGYLFDDLESTISNSFIPVLFGQDCSNTERILFSLPTRSGGLGIRLPTKSAALSYSTSHSATQVLTDAIKFNTPFTPYDHICQVHLSRRDHSNVMREADKSTFSNILSQLDTNHQRTILRSKDSLSSWLSVLPTTKDNFDLSHTEFRDAICLRYSKPLLELPPNCDGCSSEFTTSHALDCKKGGLVTLRHNEVRDLLCDMSSLVWSQVVKEPVIRESHGNREALIGDISARGVWQSQATAVFDVRVTDSDAPSYRHMSPKAVLKSAETAKKNKYSSACESIHTSFTPLCLTIDGLVGVEANTFLKKLAERLSLKWDQPYGQVIYWVRKRLSFALLRATGLCLRGTRSKLRSIHFEDGAGISPHSNDY</sequence>
<dbReference type="AlphaFoldDB" id="A0A1X7UFR2"/>
<dbReference type="eggNOG" id="ENOG502S9D9">
    <property type="taxonomic scope" value="Eukaryota"/>
</dbReference>
<reference evidence="1" key="1">
    <citation type="submission" date="2017-05" db="UniProtKB">
        <authorList>
            <consortium name="EnsemblMetazoa"/>
        </authorList>
    </citation>
    <scope>IDENTIFICATION</scope>
</reference>
<dbReference type="OMA" id="SHTEFRD"/>
<accession>A0A1X7UFR2</accession>